<evidence type="ECO:0000259" key="6">
    <source>
        <dbReference type="PROSITE" id="PS50850"/>
    </source>
</evidence>
<dbReference type="InterPro" id="IPR036259">
    <property type="entry name" value="MFS_trans_sf"/>
</dbReference>
<dbReference type="Proteomes" id="UP001430848">
    <property type="component" value="Unassembled WGS sequence"/>
</dbReference>
<keyword evidence="3 5" id="KW-1133">Transmembrane helix</keyword>
<protein>
    <recommendedName>
        <fullName evidence="6">Major facilitator superfamily (MFS) profile domain-containing protein</fullName>
    </recommendedName>
</protein>
<gene>
    <name evidence="7" type="ORF">SLS63_010746</name>
</gene>
<feature type="transmembrane region" description="Helical" evidence="5">
    <location>
        <begin position="209"/>
        <end position="236"/>
    </location>
</feature>
<dbReference type="EMBL" id="JAKNSF020000093">
    <property type="protein sequence ID" value="KAK7717127.1"/>
    <property type="molecule type" value="Genomic_DNA"/>
</dbReference>
<proteinExistence type="predicted"/>
<dbReference type="SUPFAM" id="SSF103473">
    <property type="entry name" value="MFS general substrate transporter"/>
    <property type="match status" value="1"/>
</dbReference>
<accession>A0ABR1NVX3</accession>
<dbReference type="Pfam" id="PF07690">
    <property type="entry name" value="MFS_1"/>
    <property type="match status" value="1"/>
</dbReference>
<dbReference type="InterPro" id="IPR011701">
    <property type="entry name" value="MFS"/>
</dbReference>
<reference evidence="7 8" key="1">
    <citation type="submission" date="2024-02" db="EMBL/GenBank/DDBJ databases">
        <title>De novo assembly and annotation of 12 fungi associated with fruit tree decline syndrome in Ontario, Canada.</title>
        <authorList>
            <person name="Sulman M."/>
            <person name="Ellouze W."/>
            <person name="Ilyukhin E."/>
        </authorList>
    </citation>
    <scope>NUCLEOTIDE SEQUENCE [LARGE SCALE GENOMIC DNA]</scope>
    <source>
        <strain evidence="7 8">M169</strain>
    </source>
</reference>
<feature type="transmembrane region" description="Helical" evidence="5">
    <location>
        <begin position="390"/>
        <end position="410"/>
    </location>
</feature>
<comment type="subcellular location">
    <subcellularLocation>
        <location evidence="1">Membrane</location>
        <topology evidence="1">Multi-pass membrane protein</topology>
    </subcellularLocation>
</comment>
<sequence length="473" mass="52467">MNTPEEVPVDRRRFTTLEGWREVGRGVFVPAGSTISSVAFESNRNSRFDPEWGRFDDNDSIKTRISKAEEQRRTFSQAPSNIRRFSSWSSANPFISPEELQAEAEAELPPADSGTQNGVLDVEQRPRSEQPFHIFNRRQKWFVVIIIGVAGLFSGLSSNIYFPSLDAIARDLRVSLASVNLTITSYLVIQGISPLFWGPLSDTIGRRPIYIASFSVYIIANIILSFSPNFPVLLIARGLQSAGSASTVSIVRNFSIAIGPVLGGLLANFLGFRSIFIFLTILSSLVIIMLLIYLPETLRRIAGNGTLRLSGIYQPFIRRLMKEPDYMEDPGEKPEAPKVTLKTFTAPVKLLAEKDIIALLVSGGMVYTIWSMVVASTTGIFQDRFGLNELMLGLAFLPNGAGTIVGSSIAGKLMTREFVRYEERFLETHPGALAPSKSRKAFAPDFPMYVPVWHNSNHFTLLKPIFLNFASGL</sequence>
<keyword evidence="2 5" id="KW-0812">Transmembrane</keyword>
<feature type="transmembrane region" description="Helical" evidence="5">
    <location>
        <begin position="141"/>
        <end position="162"/>
    </location>
</feature>
<evidence type="ECO:0000313" key="8">
    <source>
        <dbReference type="Proteomes" id="UP001430848"/>
    </source>
</evidence>
<comment type="caution">
    <text evidence="7">The sequence shown here is derived from an EMBL/GenBank/DDBJ whole genome shotgun (WGS) entry which is preliminary data.</text>
</comment>
<feature type="transmembrane region" description="Helical" evidence="5">
    <location>
        <begin position="248"/>
        <end position="269"/>
    </location>
</feature>
<dbReference type="PROSITE" id="PS50850">
    <property type="entry name" value="MFS"/>
    <property type="match status" value="1"/>
</dbReference>
<name>A0ABR1NVX3_DIAER</name>
<evidence type="ECO:0000256" key="2">
    <source>
        <dbReference type="ARBA" id="ARBA00022692"/>
    </source>
</evidence>
<evidence type="ECO:0000313" key="7">
    <source>
        <dbReference type="EMBL" id="KAK7717127.1"/>
    </source>
</evidence>
<feature type="transmembrane region" description="Helical" evidence="5">
    <location>
        <begin position="275"/>
        <end position="294"/>
    </location>
</feature>
<feature type="transmembrane region" description="Helical" evidence="5">
    <location>
        <begin position="356"/>
        <end position="378"/>
    </location>
</feature>
<keyword evidence="4 5" id="KW-0472">Membrane</keyword>
<dbReference type="PANTHER" id="PTHR23502">
    <property type="entry name" value="MAJOR FACILITATOR SUPERFAMILY"/>
    <property type="match status" value="1"/>
</dbReference>
<feature type="transmembrane region" description="Helical" evidence="5">
    <location>
        <begin position="174"/>
        <end position="197"/>
    </location>
</feature>
<dbReference type="Gene3D" id="1.20.1720.10">
    <property type="entry name" value="Multidrug resistance protein D"/>
    <property type="match status" value="2"/>
</dbReference>
<dbReference type="PANTHER" id="PTHR23502:SF26">
    <property type="entry name" value="MAJOR FACILITATOR SUPERFAMILY (MFS) PROFILE DOMAIN-CONTAINING PROTEIN"/>
    <property type="match status" value="1"/>
</dbReference>
<evidence type="ECO:0000256" key="5">
    <source>
        <dbReference type="SAM" id="Phobius"/>
    </source>
</evidence>
<evidence type="ECO:0000256" key="4">
    <source>
        <dbReference type="ARBA" id="ARBA00023136"/>
    </source>
</evidence>
<evidence type="ECO:0000256" key="3">
    <source>
        <dbReference type="ARBA" id="ARBA00022989"/>
    </source>
</evidence>
<organism evidence="7 8">
    <name type="scientific">Diaporthe eres</name>
    <name type="common">Phomopsis oblonga</name>
    <dbReference type="NCBI Taxonomy" id="83184"/>
    <lineage>
        <taxon>Eukaryota</taxon>
        <taxon>Fungi</taxon>
        <taxon>Dikarya</taxon>
        <taxon>Ascomycota</taxon>
        <taxon>Pezizomycotina</taxon>
        <taxon>Sordariomycetes</taxon>
        <taxon>Sordariomycetidae</taxon>
        <taxon>Diaporthales</taxon>
        <taxon>Diaporthaceae</taxon>
        <taxon>Diaporthe</taxon>
        <taxon>Diaporthe eres species complex</taxon>
    </lineage>
</organism>
<keyword evidence="8" id="KW-1185">Reference proteome</keyword>
<evidence type="ECO:0000256" key="1">
    <source>
        <dbReference type="ARBA" id="ARBA00004141"/>
    </source>
</evidence>
<dbReference type="InterPro" id="IPR020846">
    <property type="entry name" value="MFS_dom"/>
</dbReference>
<feature type="domain" description="Major facilitator superfamily (MFS) profile" evidence="6">
    <location>
        <begin position="143"/>
        <end position="473"/>
    </location>
</feature>